<evidence type="ECO:0000313" key="8">
    <source>
        <dbReference type="EMBL" id="SCU94709.1"/>
    </source>
</evidence>
<dbReference type="PANTHER" id="PTHR23501:SF47">
    <property type="entry name" value="VACUOLAR BASIC AMINO ACID TRANSPORTER 1"/>
    <property type="match status" value="1"/>
</dbReference>
<reference evidence="9" key="1">
    <citation type="submission" date="2016-03" db="EMBL/GenBank/DDBJ databases">
        <authorList>
            <person name="Devillers H."/>
        </authorList>
    </citation>
    <scope>NUCLEOTIDE SEQUENCE [LARGE SCALE GENOMIC DNA]</scope>
</reference>
<keyword evidence="4 6" id="KW-1133">Transmembrane helix</keyword>
<evidence type="ECO:0000256" key="1">
    <source>
        <dbReference type="ARBA" id="ARBA00004141"/>
    </source>
</evidence>
<feature type="transmembrane region" description="Helical" evidence="6">
    <location>
        <begin position="533"/>
        <end position="553"/>
    </location>
</feature>
<evidence type="ECO:0000313" key="9">
    <source>
        <dbReference type="Proteomes" id="UP000190274"/>
    </source>
</evidence>
<keyword evidence="3 6" id="KW-0812">Transmembrane</keyword>
<feature type="transmembrane region" description="Helical" evidence="6">
    <location>
        <begin position="198"/>
        <end position="217"/>
    </location>
</feature>
<feature type="transmembrane region" description="Helical" evidence="6">
    <location>
        <begin position="369"/>
        <end position="391"/>
    </location>
</feature>
<proteinExistence type="inferred from homology"/>
<feature type="transmembrane region" description="Helical" evidence="6">
    <location>
        <begin position="421"/>
        <end position="449"/>
    </location>
</feature>
<evidence type="ECO:0000256" key="5">
    <source>
        <dbReference type="ARBA" id="ARBA00023136"/>
    </source>
</evidence>
<accession>A0A1G4JUQ1</accession>
<dbReference type="PANTHER" id="PTHR23501">
    <property type="entry name" value="MAJOR FACILITATOR SUPERFAMILY"/>
    <property type="match status" value="1"/>
</dbReference>
<dbReference type="Proteomes" id="UP000190274">
    <property type="component" value="Chromosome G"/>
</dbReference>
<evidence type="ECO:0000256" key="6">
    <source>
        <dbReference type="SAM" id="Phobius"/>
    </source>
</evidence>
<evidence type="ECO:0000256" key="2">
    <source>
        <dbReference type="ARBA" id="ARBA00008335"/>
    </source>
</evidence>
<feature type="transmembrane region" description="Helical" evidence="6">
    <location>
        <begin position="134"/>
        <end position="157"/>
    </location>
</feature>
<keyword evidence="5 6" id="KW-0472">Membrane</keyword>
<feature type="transmembrane region" description="Helical" evidence="6">
    <location>
        <begin position="299"/>
        <end position="318"/>
    </location>
</feature>
<keyword evidence="9" id="KW-1185">Reference proteome</keyword>
<dbReference type="GO" id="GO:0015174">
    <property type="term" value="F:basic amino acid transmembrane transporter activity"/>
    <property type="evidence" value="ECO:0007669"/>
    <property type="project" value="EnsemblFungi"/>
</dbReference>
<organism evidence="8 9">
    <name type="scientific">Lachancea dasiensis</name>
    <dbReference type="NCBI Taxonomy" id="1072105"/>
    <lineage>
        <taxon>Eukaryota</taxon>
        <taxon>Fungi</taxon>
        <taxon>Dikarya</taxon>
        <taxon>Ascomycota</taxon>
        <taxon>Saccharomycotina</taxon>
        <taxon>Saccharomycetes</taxon>
        <taxon>Saccharomycetales</taxon>
        <taxon>Saccharomycetaceae</taxon>
        <taxon>Lachancea</taxon>
    </lineage>
</organism>
<dbReference type="AlphaFoldDB" id="A0A1G4JUQ1"/>
<comment type="subcellular location">
    <subcellularLocation>
        <location evidence="1">Membrane</location>
        <topology evidence="1">Multi-pass membrane protein</topology>
    </subcellularLocation>
</comment>
<dbReference type="InterPro" id="IPR036259">
    <property type="entry name" value="MFS_trans_sf"/>
</dbReference>
<gene>
    <name evidence="8" type="ORF">LADA_0G10550G</name>
</gene>
<evidence type="ECO:0000256" key="3">
    <source>
        <dbReference type="ARBA" id="ARBA00022692"/>
    </source>
</evidence>
<dbReference type="OrthoDB" id="10021397at2759"/>
<dbReference type="STRING" id="1266660.A0A1G4JUQ1"/>
<feature type="transmembrane region" description="Helical" evidence="6">
    <location>
        <begin position="338"/>
        <end position="357"/>
    </location>
</feature>
<feature type="transmembrane region" description="Helical" evidence="6">
    <location>
        <begin position="169"/>
        <end position="192"/>
    </location>
</feature>
<dbReference type="GO" id="GO:0000329">
    <property type="term" value="C:fungal-type vacuole membrane"/>
    <property type="evidence" value="ECO:0007669"/>
    <property type="project" value="EnsemblFungi"/>
</dbReference>
<dbReference type="Gene3D" id="1.20.1250.20">
    <property type="entry name" value="MFS general substrate transporter like domains"/>
    <property type="match status" value="1"/>
</dbReference>
<feature type="domain" description="Major facilitator superfamily (MFS) profile" evidence="7">
    <location>
        <begin position="43"/>
        <end position="560"/>
    </location>
</feature>
<feature type="transmembrane region" description="Helical" evidence="6">
    <location>
        <begin position="238"/>
        <end position="257"/>
    </location>
</feature>
<feature type="transmembrane region" description="Helical" evidence="6">
    <location>
        <begin position="263"/>
        <end position="279"/>
    </location>
</feature>
<protein>
    <submittedName>
        <fullName evidence="8">LADA_0G10550g1_1</fullName>
    </submittedName>
</protein>
<dbReference type="InterPro" id="IPR020846">
    <property type="entry name" value="MFS_dom"/>
</dbReference>
<evidence type="ECO:0000259" key="7">
    <source>
        <dbReference type="PROSITE" id="PS50850"/>
    </source>
</evidence>
<sequence length="561" mass="61360">MSSREATEDDALIAASRSGATEEEIWEEERCHNHNLKLAKGPILVSLWLGSFLVSIDGTIVANVTNAIAAEFQESDKKQWIATSFLLTNTAFQCLYGKLSDISGRKFALLTAQLFFGLGCLLTCFARNVTEFALARAVCGIGGGGISAMSSITVSDICTAKERGMYQGYANIVFGTGQLLGAPLGGILITTLGWRPIFAVQVPMVLLCMFLANRNVNVELAHLEPLEKRFTLKNLSRLDLLGSATLVATISGILFLFSSNLNKWATLIGTLISFALFLYNEKYWASERIIPFDLLKGTFGLTSLITILSAFIMFGDIFRSPIYLQVVQDISITKSGVFILFGSTACAGSSLITGYIIRHTKMELVRCTFLIVLAAVLMQLVGVVLNTLLIANLKPNEVHFAGASELVAPLAFASQGLTWKVIYVVSTIFNSFGYGCLLVSVLVSIVFTVPKSQQATLTGIFYLWRSIGSVLGTSITLTTYDLSLVSKLWTYMESHGLAKSYPKLLRDSGYLRYHFSGQTLSSLLDIYRQCFVWSNYPGITSGAAALILALYLVRIRRSTKE</sequence>
<dbReference type="InterPro" id="IPR011701">
    <property type="entry name" value="MFS"/>
</dbReference>
<name>A0A1G4JUQ1_9SACH</name>
<feature type="transmembrane region" description="Helical" evidence="6">
    <location>
        <begin position="461"/>
        <end position="480"/>
    </location>
</feature>
<comment type="similarity">
    <text evidence="2">Belongs to the major facilitator superfamily.</text>
</comment>
<dbReference type="Pfam" id="PF07690">
    <property type="entry name" value="MFS_1"/>
    <property type="match status" value="1"/>
</dbReference>
<dbReference type="PROSITE" id="PS50850">
    <property type="entry name" value="MFS"/>
    <property type="match status" value="1"/>
</dbReference>
<dbReference type="EMBL" id="LT598457">
    <property type="protein sequence ID" value="SCU94709.1"/>
    <property type="molecule type" value="Genomic_DNA"/>
</dbReference>
<dbReference type="SUPFAM" id="SSF103473">
    <property type="entry name" value="MFS general substrate transporter"/>
    <property type="match status" value="1"/>
</dbReference>
<evidence type="ECO:0000256" key="4">
    <source>
        <dbReference type="ARBA" id="ARBA00022989"/>
    </source>
</evidence>
<feature type="transmembrane region" description="Helical" evidence="6">
    <location>
        <begin position="107"/>
        <end position="128"/>
    </location>
</feature>